<dbReference type="PANTHER" id="PTHR18952">
    <property type="entry name" value="CARBONIC ANHYDRASE"/>
    <property type="match status" value="1"/>
</dbReference>
<dbReference type="InterPro" id="IPR001148">
    <property type="entry name" value="CA_dom"/>
</dbReference>
<proteinExistence type="inferred from homology"/>
<dbReference type="GO" id="GO:0005615">
    <property type="term" value="C:extracellular space"/>
    <property type="evidence" value="ECO:0007669"/>
    <property type="project" value="TreeGrafter"/>
</dbReference>
<evidence type="ECO:0000256" key="8">
    <source>
        <dbReference type="ARBA" id="ARBA00023180"/>
    </source>
</evidence>
<dbReference type="PROSITE" id="PS51828">
    <property type="entry name" value="PTX_2"/>
    <property type="match status" value="1"/>
</dbReference>
<dbReference type="Gene3D" id="2.60.120.200">
    <property type="match status" value="1"/>
</dbReference>
<dbReference type="Pfam" id="PF00194">
    <property type="entry name" value="Carb_anhydrase"/>
    <property type="match status" value="1"/>
</dbReference>
<comment type="similarity">
    <text evidence="3 13">Belongs to the alpha-carbonic anhydrase family.</text>
</comment>
<gene>
    <name evidence="16" type="ORF">XELAEV_18035586mg</name>
</gene>
<feature type="domain" description="Alpha-carbonic anhydrase" evidence="14">
    <location>
        <begin position="25"/>
        <end position="283"/>
    </location>
</feature>
<dbReference type="PROSITE" id="PS00289">
    <property type="entry name" value="PTX_1"/>
    <property type="match status" value="1"/>
</dbReference>
<dbReference type="InterPro" id="IPR018338">
    <property type="entry name" value="Carbonic_anhydrase_a-class_CS"/>
</dbReference>
<dbReference type="Gene3D" id="3.10.200.10">
    <property type="entry name" value="Alpha carbonic anhydrase"/>
    <property type="match status" value="1"/>
</dbReference>
<name>A0A974HC82_XENLA</name>
<comment type="catalytic activity">
    <reaction evidence="11 13">
        <text>hydrogencarbonate + H(+) = CO2 + H2O</text>
        <dbReference type="Rhea" id="RHEA:10748"/>
        <dbReference type="ChEBI" id="CHEBI:15377"/>
        <dbReference type="ChEBI" id="CHEBI:15378"/>
        <dbReference type="ChEBI" id="CHEBI:16526"/>
        <dbReference type="ChEBI" id="CHEBI:17544"/>
        <dbReference type="EC" id="4.2.1.1"/>
    </reaction>
</comment>
<keyword evidence="4" id="KW-0964">Secreted</keyword>
<dbReference type="PRINTS" id="PR00895">
    <property type="entry name" value="PENTAXIN"/>
</dbReference>
<evidence type="ECO:0000256" key="11">
    <source>
        <dbReference type="ARBA" id="ARBA00048348"/>
    </source>
</evidence>
<keyword evidence="6 13" id="KW-0862">Zinc</keyword>
<sequence>MARLLHLGLYLFIVLSCHLTNSHVVEWTYQEGELDEANWGKKYPTCAAKHQSPIDIQRKKVRHNPELTQLELIGYDGPLTGHFKVTNNGHSVQIDLPSTMTIKKGLNSLYTAVQMHLHWGGLESETSGSEHTIDGMRYLAELHIVHYNSGAYKSFDEAKDKPNGLAVLAFLYTTGNYENTYYSDFISKLAKIRYAGQETEMHTLDVMAMLPENLVNFYRYDGSLTTPPCTENVLWTVFDSPVFLSKTQIDLLENTLLDWHNKTLRNDYRHAQPWHDRTVEASFHPKMPKDSCQQEISNKLLLIETELQDMKKRAESSKSRLLVSGSPSYPSFYFSKDHLAARVEVRPAESMKMARFTICVWVRTKNEGSQTIFSYSTNNRDNELVLSVGNDIGVWIGGEFINFNIHHTSEDWVHYCVSWDSQNGAAKLWVSGLPGKEKTIQHGYEIQDKGMILLGKNPDDPLGVFSSGYVGWISQLHLWNYLLEPEHIKSLNQCNMLVAKGNVVAWGETKMSISGGVILEPDNSC</sequence>
<dbReference type="InterPro" id="IPR030476">
    <property type="entry name" value="Pentaxin_CS"/>
</dbReference>
<comment type="cofactor">
    <cofactor evidence="1 13">
        <name>Zn(2+)</name>
        <dbReference type="ChEBI" id="CHEBI:29105"/>
    </cofactor>
</comment>
<evidence type="ECO:0000256" key="7">
    <source>
        <dbReference type="ARBA" id="ARBA00023157"/>
    </source>
</evidence>
<evidence type="ECO:0000256" key="2">
    <source>
        <dbReference type="ARBA" id="ARBA00004613"/>
    </source>
</evidence>
<evidence type="ECO:0000256" key="12">
    <source>
        <dbReference type="PROSITE-ProRule" id="PRU01172"/>
    </source>
</evidence>
<protein>
    <recommendedName>
        <fullName evidence="13">Carbonic anhydrase</fullName>
        <ecNumber evidence="13">4.2.1.1</ecNumber>
    </recommendedName>
</protein>
<evidence type="ECO:0000256" key="5">
    <source>
        <dbReference type="ARBA" id="ARBA00022723"/>
    </source>
</evidence>
<dbReference type="SMART" id="SM01057">
    <property type="entry name" value="Carb_anhydrase"/>
    <property type="match status" value="1"/>
</dbReference>
<dbReference type="FunFam" id="3.10.200.10:FF:000003">
    <property type="entry name" value="Carbonic anhydrase 12"/>
    <property type="match status" value="1"/>
</dbReference>
<comment type="caution">
    <text evidence="12">Lacks conserved residue(s) required for the propagation of feature annotation.</text>
</comment>
<dbReference type="CDD" id="cd03125">
    <property type="entry name" value="alpha_CA_VI"/>
    <property type="match status" value="1"/>
</dbReference>
<dbReference type="SUPFAM" id="SSF49899">
    <property type="entry name" value="Concanavalin A-like lectins/glucanases"/>
    <property type="match status" value="1"/>
</dbReference>
<reference evidence="17" key="1">
    <citation type="journal article" date="2016" name="Nature">
        <title>Genome evolution in the allotetraploid frog Xenopus laevis.</title>
        <authorList>
            <person name="Session A.M."/>
            <person name="Uno Y."/>
            <person name="Kwon T."/>
            <person name="Chapman J.A."/>
            <person name="Toyoda A."/>
            <person name="Takahashi S."/>
            <person name="Fukui A."/>
            <person name="Hikosaka A."/>
            <person name="Suzuki A."/>
            <person name="Kondo M."/>
            <person name="van Heeringen S.J."/>
            <person name="Quigley I."/>
            <person name="Heinz S."/>
            <person name="Ogino H."/>
            <person name="Ochi H."/>
            <person name="Hellsten U."/>
            <person name="Lyons J.B."/>
            <person name="Simakov O."/>
            <person name="Putnam N."/>
            <person name="Stites J."/>
            <person name="Kuroki Y."/>
            <person name="Tanaka T."/>
            <person name="Michiue T."/>
            <person name="Watanabe M."/>
            <person name="Bogdanovic O."/>
            <person name="Lister R."/>
            <person name="Georgiou G."/>
            <person name="Paranjpe S.S."/>
            <person name="van Kruijsbergen I."/>
            <person name="Shu S."/>
            <person name="Carlson J."/>
            <person name="Kinoshita T."/>
            <person name="Ohta Y."/>
            <person name="Mawaribuchi S."/>
            <person name="Jenkins J."/>
            <person name="Grimwood J."/>
            <person name="Schmutz J."/>
            <person name="Mitros T."/>
            <person name="Mozaffari S.V."/>
            <person name="Suzuki Y."/>
            <person name="Haramoto Y."/>
            <person name="Yamamoto T.S."/>
            <person name="Takagi C."/>
            <person name="Heald R."/>
            <person name="Miller K."/>
            <person name="Haudenschild C."/>
            <person name="Kitzman J."/>
            <person name="Nakayama T."/>
            <person name="Izutsu Y."/>
            <person name="Robert J."/>
            <person name="Fortriede J."/>
            <person name="Burns K."/>
            <person name="Lotay V."/>
            <person name="Karimi K."/>
            <person name="Yasuoka Y."/>
            <person name="Dichmann D.S."/>
            <person name="Flajnik M.F."/>
            <person name="Houston D.W."/>
            <person name="Shendure J."/>
            <person name="DuPasquier L."/>
            <person name="Vize P.D."/>
            <person name="Zorn A.M."/>
            <person name="Ito M."/>
            <person name="Marcotte E.M."/>
            <person name="Wallingford J.B."/>
            <person name="Ito Y."/>
            <person name="Asashima M."/>
            <person name="Ueno N."/>
            <person name="Matsuda Y."/>
            <person name="Veenstra G.J."/>
            <person name="Fujiyama A."/>
            <person name="Harland R.M."/>
            <person name="Taira M."/>
            <person name="Rokhsar D.S."/>
        </authorList>
    </citation>
    <scope>NUCLEOTIDE SEQUENCE [LARGE SCALE GENOMIC DNA]</scope>
    <source>
        <strain evidence="17">J</strain>
    </source>
</reference>
<dbReference type="PROSITE" id="PS51257">
    <property type="entry name" value="PROKAR_LIPOPROTEIN"/>
    <property type="match status" value="1"/>
</dbReference>
<dbReference type="EMBL" id="CM004478">
    <property type="protein sequence ID" value="OCT72605.1"/>
    <property type="molecule type" value="Genomic_DNA"/>
</dbReference>
<evidence type="ECO:0000256" key="1">
    <source>
        <dbReference type="ARBA" id="ARBA00001947"/>
    </source>
</evidence>
<comment type="function">
    <text evidence="10">Reversible hydration of carbon dioxide. Its role in saliva is unknown.</text>
</comment>
<dbReference type="PANTHER" id="PTHR18952:SF110">
    <property type="entry name" value="CARBONIC ANHYDRASE 6"/>
    <property type="match status" value="1"/>
</dbReference>
<keyword evidence="7" id="KW-1015">Disulfide bond</keyword>
<evidence type="ECO:0000313" key="16">
    <source>
        <dbReference type="EMBL" id="OCT72605.1"/>
    </source>
</evidence>
<dbReference type="PROSITE" id="PS51144">
    <property type="entry name" value="ALPHA_CA_2"/>
    <property type="match status" value="1"/>
</dbReference>
<evidence type="ECO:0000256" key="6">
    <source>
        <dbReference type="ARBA" id="ARBA00022833"/>
    </source>
</evidence>
<dbReference type="SMART" id="SM00159">
    <property type="entry name" value="PTX"/>
    <property type="match status" value="1"/>
</dbReference>
<keyword evidence="9 13" id="KW-0456">Lyase</keyword>
<dbReference type="Proteomes" id="UP000694892">
    <property type="component" value="Chromosome 7L"/>
</dbReference>
<evidence type="ECO:0000259" key="14">
    <source>
        <dbReference type="PROSITE" id="PS51144"/>
    </source>
</evidence>
<evidence type="ECO:0000259" key="15">
    <source>
        <dbReference type="PROSITE" id="PS51828"/>
    </source>
</evidence>
<dbReference type="InterPro" id="IPR013320">
    <property type="entry name" value="ConA-like_dom_sf"/>
</dbReference>
<evidence type="ECO:0000256" key="10">
    <source>
        <dbReference type="ARBA" id="ARBA00025355"/>
    </source>
</evidence>
<evidence type="ECO:0000256" key="9">
    <source>
        <dbReference type="ARBA" id="ARBA00023239"/>
    </source>
</evidence>
<feature type="signal peptide" evidence="13">
    <location>
        <begin position="1"/>
        <end position="22"/>
    </location>
</feature>
<dbReference type="GO" id="GO:0008270">
    <property type="term" value="F:zinc ion binding"/>
    <property type="evidence" value="ECO:0007669"/>
    <property type="project" value="UniProtKB-UniRule"/>
</dbReference>
<feature type="domain" description="Pentraxin (PTX)" evidence="15">
    <location>
        <begin position="328"/>
        <end position="525"/>
    </location>
</feature>
<keyword evidence="5 13" id="KW-0479">Metal-binding</keyword>
<keyword evidence="8" id="KW-0325">Glycoprotein</keyword>
<feature type="chain" id="PRO_5038164584" description="Carbonic anhydrase" evidence="13">
    <location>
        <begin position="23"/>
        <end position="525"/>
    </location>
</feature>
<dbReference type="SUPFAM" id="SSF51069">
    <property type="entry name" value="Carbonic anhydrase"/>
    <property type="match status" value="1"/>
</dbReference>
<evidence type="ECO:0000256" key="3">
    <source>
        <dbReference type="ARBA" id="ARBA00010718"/>
    </source>
</evidence>
<dbReference type="PROSITE" id="PS00162">
    <property type="entry name" value="ALPHA_CA_1"/>
    <property type="match status" value="1"/>
</dbReference>
<dbReference type="EC" id="4.2.1.1" evidence="13"/>
<dbReference type="Pfam" id="PF00354">
    <property type="entry name" value="Pentaxin"/>
    <property type="match status" value="1"/>
</dbReference>
<evidence type="ECO:0000313" key="17">
    <source>
        <dbReference type="Proteomes" id="UP000694892"/>
    </source>
</evidence>
<accession>A0A974HC82</accession>
<keyword evidence="13" id="KW-0732">Signal</keyword>
<evidence type="ECO:0000256" key="4">
    <source>
        <dbReference type="ARBA" id="ARBA00022525"/>
    </source>
</evidence>
<dbReference type="AlphaFoldDB" id="A0A974HC82"/>
<dbReference type="InterPro" id="IPR023561">
    <property type="entry name" value="Carbonic_anhydrase_a-class"/>
</dbReference>
<organism evidence="16 17">
    <name type="scientific">Xenopus laevis</name>
    <name type="common">African clawed frog</name>
    <dbReference type="NCBI Taxonomy" id="8355"/>
    <lineage>
        <taxon>Eukaryota</taxon>
        <taxon>Metazoa</taxon>
        <taxon>Chordata</taxon>
        <taxon>Craniata</taxon>
        <taxon>Vertebrata</taxon>
        <taxon>Euteleostomi</taxon>
        <taxon>Amphibia</taxon>
        <taxon>Batrachia</taxon>
        <taxon>Anura</taxon>
        <taxon>Pipoidea</taxon>
        <taxon>Pipidae</taxon>
        <taxon>Xenopodinae</taxon>
        <taxon>Xenopus</taxon>
        <taxon>Xenopus</taxon>
    </lineage>
</organism>
<dbReference type="InterPro" id="IPR001759">
    <property type="entry name" value="PTX_dom"/>
</dbReference>
<comment type="subcellular location">
    <subcellularLocation>
        <location evidence="2">Secreted</location>
    </subcellularLocation>
</comment>
<dbReference type="OMA" id="HWATKYP"/>
<evidence type="ECO:0000256" key="13">
    <source>
        <dbReference type="RuleBase" id="RU367011"/>
    </source>
</evidence>
<dbReference type="InterPro" id="IPR036398">
    <property type="entry name" value="CA_dom_sf"/>
</dbReference>
<dbReference type="GO" id="GO:0004089">
    <property type="term" value="F:carbonate dehydratase activity"/>
    <property type="evidence" value="ECO:0007669"/>
    <property type="project" value="UniProtKB-UniRule"/>
</dbReference>